<keyword evidence="3" id="KW-0342">GTP-binding</keyword>
<keyword evidence="4" id="KW-1133">Transmembrane helix</keyword>
<dbReference type="Pfam" id="PF04548">
    <property type="entry name" value="AIG1"/>
    <property type="match status" value="1"/>
</dbReference>
<evidence type="ECO:0000256" key="2">
    <source>
        <dbReference type="ARBA" id="ARBA00022741"/>
    </source>
</evidence>
<keyword evidence="4" id="KW-0472">Membrane</keyword>
<dbReference type="PROSITE" id="PS51720">
    <property type="entry name" value="G_AIG1"/>
    <property type="match status" value="1"/>
</dbReference>
<evidence type="ECO:0000256" key="4">
    <source>
        <dbReference type="SAM" id="Phobius"/>
    </source>
</evidence>
<accession>A0A8U0QCK1</accession>
<name>A0A8U0QCK1_SALNM</name>
<dbReference type="GeneID" id="120037243"/>
<dbReference type="GO" id="GO:0005525">
    <property type="term" value="F:GTP binding"/>
    <property type="evidence" value="ECO:0007669"/>
    <property type="project" value="UniProtKB-KW"/>
</dbReference>
<dbReference type="InterPro" id="IPR027417">
    <property type="entry name" value="P-loop_NTPase"/>
</dbReference>
<gene>
    <name evidence="7" type="primary">LOC120037243</name>
</gene>
<keyword evidence="2" id="KW-0547">Nucleotide-binding</keyword>
<dbReference type="PANTHER" id="PTHR10903:SF112">
    <property type="entry name" value="SI:CH211-113E8.5"/>
    <property type="match status" value="1"/>
</dbReference>
<evidence type="ECO:0000256" key="3">
    <source>
        <dbReference type="ARBA" id="ARBA00023134"/>
    </source>
</evidence>
<evidence type="ECO:0000313" key="6">
    <source>
        <dbReference type="Proteomes" id="UP000808372"/>
    </source>
</evidence>
<protein>
    <submittedName>
        <fullName evidence="7">GTPase IMAP family member 7-like</fullName>
    </submittedName>
</protein>
<dbReference type="Proteomes" id="UP000808372">
    <property type="component" value="Unplaced"/>
</dbReference>
<dbReference type="InterPro" id="IPR006703">
    <property type="entry name" value="G_AIG1"/>
</dbReference>
<dbReference type="SUPFAM" id="SSF52540">
    <property type="entry name" value="P-loop containing nucleoside triphosphate hydrolases"/>
    <property type="match status" value="1"/>
</dbReference>
<proteinExistence type="inferred from homology"/>
<evidence type="ECO:0000313" key="7">
    <source>
        <dbReference type="RefSeq" id="XP_038839344.1"/>
    </source>
</evidence>
<keyword evidence="6" id="KW-1185">Reference proteome</keyword>
<feature type="transmembrane region" description="Helical" evidence="4">
    <location>
        <begin position="257"/>
        <end position="279"/>
    </location>
</feature>
<keyword evidence="4" id="KW-0812">Transmembrane</keyword>
<dbReference type="CDD" id="cd01852">
    <property type="entry name" value="AIG1"/>
    <property type="match status" value="1"/>
</dbReference>
<dbReference type="FunFam" id="3.40.50.300:FF:000366">
    <property type="entry name" value="GTPase, IMAP family member 2"/>
    <property type="match status" value="1"/>
</dbReference>
<dbReference type="AlphaFoldDB" id="A0A8U0QCK1"/>
<dbReference type="RefSeq" id="XP_038839344.1">
    <property type="nucleotide sequence ID" value="XM_038983416.1"/>
</dbReference>
<evidence type="ECO:0000259" key="5">
    <source>
        <dbReference type="PROSITE" id="PS51720"/>
    </source>
</evidence>
<dbReference type="KEGG" id="snh:120037243"/>
<comment type="similarity">
    <text evidence="1">Belongs to the TRAFAC class TrmE-Era-EngA-EngB-Septin-like GTPase superfamily. AIG1/Toc34/Toc159-like paraseptin GTPase family. IAN subfamily.</text>
</comment>
<organism evidence="6 7">
    <name type="scientific">Salvelinus namaycush</name>
    <name type="common">Lake trout</name>
    <name type="synonym">Salmo namaycush</name>
    <dbReference type="NCBI Taxonomy" id="8040"/>
    <lineage>
        <taxon>Eukaryota</taxon>
        <taxon>Metazoa</taxon>
        <taxon>Chordata</taxon>
        <taxon>Craniata</taxon>
        <taxon>Vertebrata</taxon>
        <taxon>Euteleostomi</taxon>
        <taxon>Actinopterygii</taxon>
        <taxon>Neopterygii</taxon>
        <taxon>Teleostei</taxon>
        <taxon>Protacanthopterygii</taxon>
        <taxon>Salmoniformes</taxon>
        <taxon>Salmonidae</taxon>
        <taxon>Salmoninae</taxon>
        <taxon>Salvelinus</taxon>
    </lineage>
</organism>
<dbReference type="PANTHER" id="PTHR10903">
    <property type="entry name" value="GTPASE, IMAP FAMILY MEMBER-RELATED"/>
    <property type="match status" value="1"/>
</dbReference>
<reference evidence="7" key="1">
    <citation type="submission" date="2025-08" db="UniProtKB">
        <authorList>
            <consortium name="RefSeq"/>
        </authorList>
    </citation>
    <scope>IDENTIFICATION</scope>
    <source>
        <tissue evidence="7">White muscle</tissue>
    </source>
</reference>
<feature type="transmembrane region" description="Helical" evidence="4">
    <location>
        <begin position="230"/>
        <end position="251"/>
    </location>
</feature>
<dbReference type="InterPro" id="IPR045058">
    <property type="entry name" value="GIMA/IAN/Toc"/>
</dbReference>
<feature type="domain" description="AIG1-type G" evidence="5">
    <location>
        <begin position="4"/>
        <end position="215"/>
    </location>
</feature>
<sequence>MQLPADLKIVLVGKSGAGKSATGNTILGTRVFKAEASPVPVTTKSEKQSGEVYGKHIEVVDSPGICDILLKESHVLIKLMNKKGGKERKEIERCIKMSVPGPHVFLLVIRLERYTEEQRKAVKYIQEHFGKGASHFTIVLFTGADQLEGKPVEEFLKECQELQKLVRVCGGRYHVFNNKEQRDRTQVRELLRKIEEMVEKNGGKHYTNEMYEKAQKEIRNRQLLKLGKQAAIGVIGVGCTTTGVGLGFLAIPAVAGPLIGVGAATAIVAAIGGGITHVMNKRLEERGEMEVETRKLSRKRQ</sequence>
<dbReference type="Gene3D" id="3.40.50.300">
    <property type="entry name" value="P-loop containing nucleotide triphosphate hydrolases"/>
    <property type="match status" value="1"/>
</dbReference>
<evidence type="ECO:0000256" key="1">
    <source>
        <dbReference type="ARBA" id="ARBA00008535"/>
    </source>
</evidence>